<evidence type="ECO:0000259" key="7">
    <source>
        <dbReference type="Pfam" id="PF01478"/>
    </source>
</evidence>
<dbReference type="Gene3D" id="1.20.120.1220">
    <property type="match status" value="1"/>
</dbReference>
<dbReference type="InterPro" id="IPR000045">
    <property type="entry name" value="Prepilin_IV_endopep_pep"/>
</dbReference>
<feature type="domain" description="Prepilin type IV endopeptidase peptidase" evidence="7">
    <location>
        <begin position="7"/>
        <end position="116"/>
    </location>
</feature>
<comment type="subcellular location">
    <subcellularLocation>
        <location evidence="1">Cell membrane</location>
        <topology evidence="1">Multi-pass membrane protein</topology>
    </subcellularLocation>
</comment>
<feature type="transmembrane region" description="Helical" evidence="6">
    <location>
        <begin position="52"/>
        <end position="72"/>
    </location>
</feature>
<feature type="transmembrane region" description="Helical" evidence="6">
    <location>
        <begin position="150"/>
        <end position="173"/>
    </location>
</feature>
<dbReference type="Proteomes" id="UP000194474">
    <property type="component" value="Unassembled WGS sequence"/>
</dbReference>
<evidence type="ECO:0000313" key="8">
    <source>
        <dbReference type="EMBL" id="SMQ58357.1"/>
    </source>
</evidence>
<protein>
    <submittedName>
        <fullName evidence="8">Prepilin peptidase CpaA</fullName>
    </submittedName>
</protein>
<dbReference type="OrthoDB" id="5329005at2"/>
<dbReference type="GO" id="GO:0005886">
    <property type="term" value="C:plasma membrane"/>
    <property type="evidence" value="ECO:0007669"/>
    <property type="project" value="UniProtKB-SubCell"/>
</dbReference>
<keyword evidence="5 6" id="KW-0472">Membrane</keyword>
<evidence type="ECO:0000256" key="5">
    <source>
        <dbReference type="ARBA" id="ARBA00023136"/>
    </source>
</evidence>
<feature type="transmembrane region" description="Helical" evidence="6">
    <location>
        <begin position="26"/>
        <end position="45"/>
    </location>
</feature>
<dbReference type="PANTHER" id="PTHR36506:SF1">
    <property type="entry name" value="PREFLAGELLIN PEPTIDASE"/>
    <property type="match status" value="1"/>
</dbReference>
<reference evidence="9" key="1">
    <citation type="submission" date="2017-04" db="EMBL/GenBank/DDBJ databases">
        <authorList>
            <person name="Varghese N."/>
            <person name="Submissions S."/>
        </authorList>
    </citation>
    <scope>NUCLEOTIDE SEQUENCE [LARGE SCALE GENOMIC DNA]</scope>
</reference>
<keyword evidence="4 6" id="KW-1133">Transmembrane helix</keyword>
<evidence type="ECO:0000313" key="9">
    <source>
        <dbReference type="Proteomes" id="UP000194474"/>
    </source>
</evidence>
<dbReference type="AlphaFoldDB" id="A0A1Y6E6L6"/>
<keyword evidence="2" id="KW-1003">Cell membrane</keyword>
<gene>
    <name evidence="8" type="ORF">SAMN06295905_0066</name>
</gene>
<feature type="transmembrane region" description="Helical" evidence="6">
    <location>
        <begin position="104"/>
        <end position="122"/>
    </location>
</feature>
<keyword evidence="3 6" id="KW-0812">Transmembrane</keyword>
<dbReference type="PANTHER" id="PTHR36506">
    <property type="entry name" value="PREFLAGELLIN PEPTIDASE"/>
    <property type="match status" value="1"/>
</dbReference>
<sequence>MPNIAILFFPLLMAFAASSDLLTMRISNKLVLLLAAGFVGIALLVEMPLQQFAMHVLCAAIVLVVAFVMFALRWIGGGDAKLAAATALWLGFANSSGQPSLMTYLAYTAIFGGLLTLAILMLRRIPLDGVFYGRPWLNWLNRLHDPKQGVPYGVAMALAGILVYSNTSIFGYLSA</sequence>
<dbReference type="RefSeq" id="WP_086468575.1">
    <property type="nucleotide sequence ID" value="NZ_FXWK01000001.1"/>
</dbReference>
<evidence type="ECO:0000256" key="6">
    <source>
        <dbReference type="SAM" id="Phobius"/>
    </source>
</evidence>
<keyword evidence="9" id="KW-1185">Reference proteome</keyword>
<dbReference type="InterPro" id="IPR052218">
    <property type="entry name" value="Preflagellin_Peptidase"/>
</dbReference>
<evidence type="ECO:0000256" key="4">
    <source>
        <dbReference type="ARBA" id="ARBA00022989"/>
    </source>
</evidence>
<dbReference type="GO" id="GO:0004190">
    <property type="term" value="F:aspartic-type endopeptidase activity"/>
    <property type="evidence" value="ECO:0007669"/>
    <property type="project" value="InterPro"/>
</dbReference>
<organism evidence="8 9">
    <name type="scientific">Devosia lucknowensis</name>
    <dbReference type="NCBI Taxonomy" id="1096929"/>
    <lineage>
        <taxon>Bacteria</taxon>
        <taxon>Pseudomonadati</taxon>
        <taxon>Pseudomonadota</taxon>
        <taxon>Alphaproteobacteria</taxon>
        <taxon>Hyphomicrobiales</taxon>
        <taxon>Devosiaceae</taxon>
        <taxon>Devosia</taxon>
    </lineage>
</organism>
<evidence type="ECO:0000256" key="3">
    <source>
        <dbReference type="ARBA" id="ARBA00022692"/>
    </source>
</evidence>
<accession>A0A1Y6E6L6</accession>
<dbReference type="EMBL" id="FXWK01000001">
    <property type="protein sequence ID" value="SMQ58357.1"/>
    <property type="molecule type" value="Genomic_DNA"/>
</dbReference>
<name>A0A1Y6E6L6_9HYPH</name>
<proteinExistence type="predicted"/>
<evidence type="ECO:0000256" key="1">
    <source>
        <dbReference type="ARBA" id="ARBA00004651"/>
    </source>
</evidence>
<dbReference type="Pfam" id="PF01478">
    <property type="entry name" value="Peptidase_A24"/>
    <property type="match status" value="1"/>
</dbReference>
<evidence type="ECO:0000256" key="2">
    <source>
        <dbReference type="ARBA" id="ARBA00022475"/>
    </source>
</evidence>